<dbReference type="SUPFAM" id="SSF54277">
    <property type="entry name" value="CAD &amp; PB1 domains"/>
    <property type="match status" value="1"/>
</dbReference>
<dbReference type="SMART" id="SM00575">
    <property type="entry name" value="ZnF_PMZ"/>
    <property type="match status" value="1"/>
</dbReference>
<keyword evidence="1" id="KW-0479">Metal-binding</keyword>
<proteinExistence type="predicted"/>
<dbReference type="OrthoDB" id="125347at2759"/>
<comment type="caution">
    <text evidence="7">The sequence shown here is derived from an EMBL/GenBank/DDBJ whole genome shotgun (WGS) entry which is preliminary data.</text>
</comment>
<dbReference type="AlphaFoldDB" id="A0A3L6PGV3"/>
<feature type="compositionally biased region" description="Basic residues" evidence="5">
    <location>
        <begin position="125"/>
        <end position="140"/>
    </location>
</feature>
<dbReference type="InterPro" id="IPR018289">
    <property type="entry name" value="MULE_transposase_dom"/>
</dbReference>
<dbReference type="PROSITE" id="PS50966">
    <property type="entry name" value="ZF_SWIM"/>
    <property type="match status" value="1"/>
</dbReference>
<keyword evidence="8" id="KW-1185">Reference proteome</keyword>
<dbReference type="Proteomes" id="UP000275267">
    <property type="component" value="Unassembled WGS sequence"/>
</dbReference>
<protein>
    <recommendedName>
        <fullName evidence="6">SWIM-type domain-containing protein</fullName>
    </recommendedName>
</protein>
<evidence type="ECO:0000256" key="5">
    <source>
        <dbReference type="SAM" id="MobiDB-lite"/>
    </source>
</evidence>
<dbReference type="InterPro" id="IPR006564">
    <property type="entry name" value="Znf_PMZ"/>
</dbReference>
<gene>
    <name evidence="7" type="ORF">C2845_PM18G12830</name>
</gene>
<name>A0A3L6PGV3_PANMI</name>
<feature type="region of interest" description="Disordered" evidence="5">
    <location>
        <begin position="110"/>
        <end position="152"/>
    </location>
</feature>
<dbReference type="InterPro" id="IPR007527">
    <property type="entry name" value="Znf_SWIM"/>
</dbReference>
<dbReference type="GO" id="GO:0008270">
    <property type="term" value="F:zinc ion binding"/>
    <property type="evidence" value="ECO:0007669"/>
    <property type="project" value="UniProtKB-KW"/>
</dbReference>
<evidence type="ECO:0000313" key="7">
    <source>
        <dbReference type="EMBL" id="RLM58097.1"/>
    </source>
</evidence>
<evidence type="ECO:0000256" key="4">
    <source>
        <dbReference type="PROSITE-ProRule" id="PRU00325"/>
    </source>
</evidence>
<feature type="domain" description="SWIM-type" evidence="6">
    <location>
        <begin position="480"/>
        <end position="512"/>
    </location>
</feature>
<dbReference type="Pfam" id="PF00564">
    <property type="entry name" value="PB1"/>
    <property type="match status" value="1"/>
</dbReference>
<keyword evidence="3" id="KW-0862">Zinc</keyword>
<evidence type="ECO:0000256" key="2">
    <source>
        <dbReference type="ARBA" id="ARBA00022771"/>
    </source>
</evidence>
<dbReference type="STRING" id="4540.A0A3L6PGV3"/>
<dbReference type="PANTHER" id="PTHR31973">
    <property type="entry name" value="POLYPROTEIN, PUTATIVE-RELATED"/>
    <property type="match status" value="1"/>
</dbReference>
<dbReference type="InterPro" id="IPR000270">
    <property type="entry name" value="PB1_dom"/>
</dbReference>
<evidence type="ECO:0000313" key="8">
    <source>
        <dbReference type="Proteomes" id="UP000275267"/>
    </source>
</evidence>
<dbReference type="EMBL" id="PQIB02000017">
    <property type="protein sequence ID" value="RLM58097.1"/>
    <property type="molecule type" value="Genomic_DNA"/>
</dbReference>
<dbReference type="Pfam" id="PF04434">
    <property type="entry name" value="SWIM"/>
    <property type="match status" value="1"/>
</dbReference>
<keyword evidence="2 4" id="KW-0863">Zinc-finger</keyword>
<dbReference type="SMART" id="SM00666">
    <property type="entry name" value="PB1"/>
    <property type="match status" value="1"/>
</dbReference>
<evidence type="ECO:0000256" key="1">
    <source>
        <dbReference type="ARBA" id="ARBA00022723"/>
    </source>
</evidence>
<evidence type="ECO:0000259" key="6">
    <source>
        <dbReference type="PROSITE" id="PS50966"/>
    </source>
</evidence>
<reference evidence="8" key="1">
    <citation type="journal article" date="2019" name="Nat. Commun.">
        <title>The genome of broomcorn millet.</title>
        <authorList>
            <person name="Zou C."/>
            <person name="Miki D."/>
            <person name="Li D."/>
            <person name="Tang Q."/>
            <person name="Xiao L."/>
            <person name="Rajput S."/>
            <person name="Deng P."/>
            <person name="Jia W."/>
            <person name="Huang R."/>
            <person name="Zhang M."/>
            <person name="Sun Y."/>
            <person name="Hu J."/>
            <person name="Fu X."/>
            <person name="Schnable P.S."/>
            <person name="Li F."/>
            <person name="Zhang H."/>
            <person name="Feng B."/>
            <person name="Zhu X."/>
            <person name="Liu R."/>
            <person name="Schnable J.C."/>
            <person name="Zhu J.-K."/>
            <person name="Zhang H."/>
        </authorList>
    </citation>
    <scope>NUCLEOTIDE SEQUENCE [LARGE SCALE GENOMIC DNA]</scope>
</reference>
<organism evidence="7 8">
    <name type="scientific">Panicum miliaceum</name>
    <name type="common">Proso millet</name>
    <name type="synonym">Broomcorn millet</name>
    <dbReference type="NCBI Taxonomy" id="4540"/>
    <lineage>
        <taxon>Eukaryota</taxon>
        <taxon>Viridiplantae</taxon>
        <taxon>Streptophyta</taxon>
        <taxon>Embryophyta</taxon>
        <taxon>Tracheophyta</taxon>
        <taxon>Spermatophyta</taxon>
        <taxon>Magnoliopsida</taxon>
        <taxon>Liliopsida</taxon>
        <taxon>Poales</taxon>
        <taxon>Poaceae</taxon>
        <taxon>PACMAD clade</taxon>
        <taxon>Panicoideae</taxon>
        <taxon>Panicodae</taxon>
        <taxon>Paniceae</taxon>
        <taxon>Panicinae</taxon>
        <taxon>Panicum</taxon>
        <taxon>Panicum sect. Panicum</taxon>
    </lineage>
</organism>
<dbReference type="Pfam" id="PF10551">
    <property type="entry name" value="MULE"/>
    <property type="match status" value="1"/>
</dbReference>
<dbReference type="PANTHER" id="PTHR31973:SF166">
    <property type="entry name" value="OS10G0104700 PROTEIN"/>
    <property type="match status" value="1"/>
</dbReference>
<feature type="compositionally biased region" description="Polar residues" evidence="5">
    <location>
        <begin position="110"/>
        <end position="122"/>
    </location>
</feature>
<evidence type="ECO:0000256" key="3">
    <source>
        <dbReference type="ARBA" id="ARBA00022833"/>
    </source>
</evidence>
<accession>A0A3L6PGV3</accession>
<dbReference type="Gene3D" id="3.10.20.90">
    <property type="entry name" value="Phosphatidylinositol 3-kinase Catalytic Subunit, Chain A, domain 1"/>
    <property type="match status" value="1"/>
</dbReference>
<sequence>MADGGIVVAICQYGGEFTSGPNVNLIYKGGEAHAVDVTRDFSLESFKDEVSKVFHVDVTDMSLKYFLPNNNKTLITISCDRDLQRMVDYTISAAQVDVFLISREENRSIVTHSGATPGSSASGDKRKRPTSKNKVTKSNKKTTNAPGNAVLASTNNVGQPISVVTENEDNRGFQLQFGNDIAITTTAGGASFTTDFLYQQNLALVDDIPREAVSMFDDAIDPYVGSEIMEEPPQGLNNPIVLWDDIIKGVGQEFDNVKDFRAQLCKPLLFLDKVPLKATNEFKLLVAAAVDADDGVFPVAFNVVEDENYDSWGWFLMQLKMALETHNYPCHAMTFLSSGQKGLDAAVSQACNIKDFNVSIESIRNISSEAADWIIARKPEHWSDAFFKGCRYDHFSLNVVDAFNNWIPTKKESSIVLMTDLLRMKIKEVVESRREACNAWEGPLTPTMEYKVQDEMLKAGKMNVLCSSETVFEVRGNGIFVVNLAVRECTCNRWQLSGLPCMHAVAVFNRLGRSFYDFCSIFFRIDYYRLT</sequence>